<proteinExistence type="predicted"/>
<dbReference type="AlphaFoldDB" id="X1RAZ9"/>
<protein>
    <submittedName>
        <fullName evidence="1">Uncharacterized protein</fullName>
    </submittedName>
</protein>
<accession>X1RAZ9</accession>
<reference evidence="1" key="1">
    <citation type="journal article" date="2014" name="Front. Microbiol.">
        <title>High frequency of phylogenetically diverse reductive dehalogenase-homologous genes in deep subseafloor sedimentary metagenomes.</title>
        <authorList>
            <person name="Kawai M."/>
            <person name="Futagami T."/>
            <person name="Toyoda A."/>
            <person name="Takaki Y."/>
            <person name="Nishi S."/>
            <person name="Hori S."/>
            <person name="Arai W."/>
            <person name="Tsubouchi T."/>
            <person name="Morono Y."/>
            <person name="Uchiyama I."/>
            <person name="Ito T."/>
            <person name="Fujiyama A."/>
            <person name="Inagaki F."/>
            <person name="Takami H."/>
        </authorList>
    </citation>
    <scope>NUCLEOTIDE SEQUENCE</scope>
    <source>
        <strain evidence="1">Expedition CK06-06</strain>
    </source>
</reference>
<dbReference type="EMBL" id="BARW01005318">
    <property type="protein sequence ID" value="GAI77922.1"/>
    <property type="molecule type" value="Genomic_DNA"/>
</dbReference>
<evidence type="ECO:0000313" key="1">
    <source>
        <dbReference type="EMBL" id="GAI77922.1"/>
    </source>
</evidence>
<sequence>MIQYINILTRTGKSLLFRNYGSSDVDRDLLAGFLSAFS</sequence>
<organism evidence="1">
    <name type="scientific">marine sediment metagenome</name>
    <dbReference type="NCBI Taxonomy" id="412755"/>
    <lineage>
        <taxon>unclassified sequences</taxon>
        <taxon>metagenomes</taxon>
        <taxon>ecological metagenomes</taxon>
    </lineage>
</organism>
<gene>
    <name evidence="1" type="ORF">S12H4_11681</name>
</gene>
<name>X1RAZ9_9ZZZZ</name>
<feature type="non-terminal residue" evidence="1">
    <location>
        <position position="38"/>
    </location>
</feature>
<comment type="caution">
    <text evidence="1">The sequence shown here is derived from an EMBL/GenBank/DDBJ whole genome shotgun (WGS) entry which is preliminary data.</text>
</comment>